<evidence type="ECO:0000256" key="1">
    <source>
        <dbReference type="SAM" id="MobiDB-lite"/>
    </source>
</evidence>
<dbReference type="STRING" id="1182542.W9ZDJ7"/>
<evidence type="ECO:0000313" key="3">
    <source>
        <dbReference type="EMBL" id="EXJ92589.1"/>
    </source>
</evidence>
<gene>
    <name evidence="3" type="ORF">A1O3_01141</name>
</gene>
<dbReference type="PANTHER" id="PTHR46729:SF1">
    <property type="entry name" value="LEUKOCYTE RECEPTOR CLUSTER MEMBER 9"/>
    <property type="match status" value="1"/>
</dbReference>
<accession>W9ZDJ7</accession>
<feature type="region of interest" description="Disordered" evidence="1">
    <location>
        <begin position="1"/>
        <end position="85"/>
    </location>
</feature>
<dbReference type="eggNOG" id="KOG2245">
    <property type="taxonomic scope" value="Eukaryota"/>
</dbReference>
<dbReference type="Pfam" id="PF04457">
    <property type="entry name" value="MJ1316"/>
    <property type="match status" value="1"/>
</dbReference>
<feature type="compositionally biased region" description="Gly residues" evidence="1">
    <location>
        <begin position="166"/>
        <end position="175"/>
    </location>
</feature>
<protein>
    <recommendedName>
        <fullName evidence="2">MJ1316 RNA cyclic group end recognition domain-containing protein</fullName>
    </recommendedName>
</protein>
<feature type="compositionally biased region" description="Basic and acidic residues" evidence="1">
    <location>
        <begin position="46"/>
        <end position="56"/>
    </location>
</feature>
<evidence type="ECO:0000313" key="4">
    <source>
        <dbReference type="Proteomes" id="UP000019478"/>
    </source>
</evidence>
<dbReference type="OrthoDB" id="10263155at2759"/>
<evidence type="ECO:0000259" key="2">
    <source>
        <dbReference type="Pfam" id="PF04457"/>
    </source>
</evidence>
<dbReference type="RefSeq" id="XP_007729479.1">
    <property type="nucleotide sequence ID" value="XM_007731289.1"/>
</dbReference>
<feature type="domain" description="MJ1316 RNA cyclic group end recognition" evidence="2">
    <location>
        <begin position="83"/>
        <end position="156"/>
    </location>
</feature>
<name>W9ZDJ7_9EURO</name>
<keyword evidence="4" id="KW-1185">Reference proteome</keyword>
<dbReference type="AlphaFoldDB" id="W9ZDJ7"/>
<proteinExistence type="predicted"/>
<dbReference type="InterPro" id="IPR042653">
    <property type="entry name" value="Leng9"/>
</dbReference>
<dbReference type="GeneID" id="19165279"/>
<comment type="caution">
    <text evidence="3">The sequence shown here is derived from an EMBL/GenBank/DDBJ whole genome shotgun (WGS) entry which is preliminary data.</text>
</comment>
<dbReference type="HOGENOM" id="CLU_128310_0_0_1"/>
<dbReference type="EMBL" id="AMGY01000001">
    <property type="protein sequence ID" value="EXJ92589.1"/>
    <property type="molecule type" value="Genomic_DNA"/>
</dbReference>
<feature type="region of interest" description="Disordered" evidence="1">
    <location>
        <begin position="165"/>
        <end position="188"/>
    </location>
</feature>
<feature type="compositionally biased region" description="Acidic residues" evidence="1">
    <location>
        <begin position="35"/>
        <end position="45"/>
    </location>
</feature>
<reference evidence="3 4" key="1">
    <citation type="submission" date="2013-03" db="EMBL/GenBank/DDBJ databases">
        <title>The Genome Sequence of Capronia epimyces CBS 606.96.</title>
        <authorList>
            <consortium name="The Broad Institute Genomics Platform"/>
            <person name="Cuomo C."/>
            <person name="de Hoog S."/>
            <person name="Gorbushina A."/>
            <person name="Walker B."/>
            <person name="Young S.K."/>
            <person name="Zeng Q."/>
            <person name="Gargeya S."/>
            <person name="Fitzgerald M."/>
            <person name="Haas B."/>
            <person name="Abouelleil A."/>
            <person name="Allen A.W."/>
            <person name="Alvarado L."/>
            <person name="Arachchi H.M."/>
            <person name="Berlin A.M."/>
            <person name="Chapman S.B."/>
            <person name="Gainer-Dewar J."/>
            <person name="Goldberg J."/>
            <person name="Griggs A."/>
            <person name="Gujja S."/>
            <person name="Hansen M."/>
            <person name="Howarth C."/>
            <person name="Imamovic A."/>
            <person name="Ireland A."/>
            <person name="Larimer J."/>
            <person name="McCowan C."/>
            <person name="Murphy C."/>
            <person name="Pearson M."/>
            <person name="Poon T.W."/>
            <person name="Priest M."/>
            <person name="Roberts A."/>
            <person name="Saif S."/>
            <person name="Shea T."/>
            <person name="Sisk P."/>
            <person name="Sykes S."/>
            <person name="Wortman J."/>
            <person name="Nusbaum C."/>
            <person name="Birren B."/>
        </authorList>
    </citation>
    <scope>NUCLEOTIDE SEQUENCE [LARGE SCALE GENOMIC DNA]</scope>
    <source>
        <strain evidence="3 4">CBS 606.96</strain>
    </source>
</reference>
<dbReference type="Proteomes" id="UP000019478">
    <property type="component" value="Unassembled WGS sequence"/>
</dbReference>
<sequence length="188" mass="21053">MAEAHGEQGPGPRPDTMSDSLSRLRSIAENHLGEIEEEKLQEEAEEARGSQEVERYMKHRRRGKGSRSLLSSATATPTPKMKMRSAQDVLSRLQWDADHDMASYTIGYLERFAGIKEMPASSWIAESTEEEWIPQHRIKYFKRTLDNGDQEVVWGRDKRLDRIFGSGLGSTGGSGSDDRPEDGGVISS</sequence>
<dbReference type="PANTHER" id="PTHR46729">
    <property type="entry name" value="LEUKOCYTE RECEPTOR CLUSTER MEMBER 9"/>
    <property type="match status" value="1"/>
</dbReference>
<dbReference type="InterPro" id="IPR040459">
    <property type="entry name" value="MJ1316"/>
</dbReference>
<organism evidence="3 4">
    <name type="scientific">Capronia epimyces CBS 606.96</name>
    <dbReference type="NCBI Taxonomy" id="1182542"/>
    <lineage>
        <taxon>Eukaryota</taxon>
        <taxon>Fungi</taxon>
        <taxon>Dikarya</taxon>
        <taxon>Ascomycota</taxon>
        <taxon>Pezizomycotina</taxon>
        <taxon>Eurotiomycetes</taxon>
        <taxon>Chaetothyriomycetidae</taxon>
        <taxon>Chaetothyriales</taxon>
        <taxon>Herpotrichiellaceae</taxon>
        <taxon>Capronia</taxon>
    </lineage>
</organism>